<organism evidence="2 3">
    <name type="scientific">Capsella rubella</name>
    <dbReference type="NCBI Taxonomy" id="81985"/>
    <lineage>
        <taxon>Eukaryota</taxon>
        <taxon>Viridiplantae</taxon>
        <taxon>Streptophyta</taxon>
        <taxon>Embryophyta</taxon>
        <taxon>Tracheophyta</taxon>
        <taxon>Spermatophyta</taxon>
        <taxon>Magnoliopsida</taxon>
        <taxon>eudicotyledons</taxon>
        <taxon>Gunneridae</taxon>
        <taxon>Pentapetalae</taxon>
        <taxon>rosids</taxon>
        <taxon>malvids</taxon>
        <taxon>Brassicales</taxon>
        <taxon>Brassicaceae</taxon>
        <taxon>Camelineae</taxon>
        <taxon>Capsella</taxon>
    </lineage>
</organism>
<feature type="domain" description="Putative plant transposon protein" evidence="1">
    <location>
        <begin position="2"/>
        <end position="134"/>
    </location>
</feature>
<dbReference type="Pfam" id="PF20167">
    <property type="entry name" value="Transposase_32"/>
    <property type="match status" value="1"/>
</dbReference>
<gene>
    <name evidence="2" type="ORF">CARUB_v10017917mg</name>
</gene>
<sequence length="246" mass="27100">MFEFSPTAINRALLQKPLTKAERRADAADNDIAIDQVARVLSGKDKSNWKGLSVKNLPAGVGALLMIAAYNLVPSSHKNHLAEKRARVVYKIFQGIRFDVGQLVYEQVMAWNSIQNDDKRWLIFPRVITELLLVQGDIIGEDEDFIVADDYVKDPRTGEVYAKKYPGDDSFGCTDAPAHKGPSSGYNVIQLGEIRLPCSGDNSDAASYAALVDTAVVLKKLSDDVLKKLTTVVDQLIQNHPMAKKA</sequence>
<protein>
    <recommendedName>
        <fullName evidence="1">Putative plant transposon protein domain-containing protein</fullName>
    </recommendedName>
</protein>
<evidence type="ECO:0000313" key="3">
    <source>
        <dbReference type="Proteomes" id="UP000029121"/>
    </source>
</evidence>
<keyword evidence="3" id="KW-1185">Reference proteome</keyword>
<accession>R0HHH8</accession>
<dbReference type="AlphaFoldDB" id="R0HHH8"/>
<evidence type="ECO:0000259" key="1">
    <source>
        <dbReference type="Pfam" id="PF20167"/>
    </source>
</evidence>
<evidence type="ECO:0000313" key="2">
    <source>
        <dbReference type="EMBL" id="EOA24640.1"/>
    </source>
</evidence>
<name>R0HHH8_9BRAS</name>
<proteinExistence type="predicted"/>
<dbReference type="EMBL" id="KB870809">
    <property type="protein sequence ID" value="EOA24640.1"/>
    <property type="molecule type" value="Genomic_DNA"/>
</dbReference>
<dbReference type="Proteomes" id="UP000029121">
    <property type="component" value="Unassembled WGS sequence"/>
</dbReference>
<reference evidence="3" key="1">
    <citation type="journal article" date="2013" name="Nat. Genet.">
        <title>The Capsella rubella genome and the genomic consequences of rapid mating system evolution.</title>
        <authorList>
            <person name="Slotte T."/>
            <person name="Hazzouri K.M."/>
            <person name="Agren J.A."/>
            <person name="Koenig D."/>
            <person name="Maumus F."/>
            <person name="Guo Y.L."/>
            <person name="Steige K."/>
            <person name="Platts A.E."/>
            <person name="Escobar J.S."/>
            <person name="Newman L.K."/>
            <person name="Wang W."/>
            <person name="Mandakova T."/>
            <person name="Vello E."/>
            <person name="Smith L.M."/>
            <person name="Henz S.R."/>
            <person name="Steffen J."/>
            <person name="Takuno S."/>
            <person name="Brandvain Y."/>
            <person name="Coop G."/>
            <person name="Andolfatto P."/>
            <person name="Hu T.T."/>
            <person name="Blanchette M."/>
            <person name="Clark R.M."/>
            <person name="Quesneville H."/>
            <person name="Nordborg M."/>
            <person name="Gaut B.S."/>
            <person name="Lysak M.A."/>
            <person name="Jenkins J."/>
            <person name="Grimwood J."/>
            <person name="Chapman J."/>
            <person name="Prochnik S."/>
            <person name="Shu S."/>
            <person name="Rokhsar D."/>
            <person name="Schmutz J."/>
            <person name="Weigel D."/>
            <person name="Wright S.I."/>
        </authorList>
    </citation>
    <scope>NUCLEOTIDE SEQUENCE [LARGE SCALE GENOMIC DNA]</scope>
    <source>
        <strain evidence="3">cv. Monte Gargano</strain>
    </source>
</reference>
<dbReference type="InterPro" id="IPR046796">
    <property type="entry name" value="Transposase_32_dom"/>
</dbReference>